<dbReference type="Gene3D" id="3.90.1720.10">
    <property type="entry name" value="endopeptidase domain like (from Nostoc punctiforme)"/>
    <property type="match status" value="1"/>
</dbReference>
<feature type="domain" description="NlpC/P60" evidence="7">
    <location>
        <begin position="149"/>
        <end position="259"/>
    </location>
</feature>
<dbReference type="InterPro" id="IPR038765">
    <property type="entry name" value="Papain-like_cys_pep_sf"/>
</dbReference>
<proteinExistence type="inferred from homology"/>
<comment type="similarity">
    <text evidence="1">Belongs to the peptidase C40 family.</text>
</comment>
<dbReference type="Pfam" id="PF00877">
    <property type="entry name" value="NLPC_P60"/>
    <property type="match status" value="1"/>
</dbReference>
<dbReference type="GO" id="GO:0008234">
    <property type="term" value="F:cysteine-type peptidase activity"/>
    <property type="evidence" value="ECO:0007669"/>
    <property type="project" value="UniProtKB-KW"/>
</dbReference>
<dbReference type="InterPro" id="IPR051202">
    <property type="entry name" value="Peptidase_C40"/>
</dbReference>
<keyword evidence="6" id="KW-0732">Signal</keyword>
<evidence type="ECO:0000256" key="3">
    <source>
        <dbReference type="ARBA" id="ARBA00022801"/>
    </source>
</evidence>
<dbReference type="AlphaFoldDB" id="A0A7Y0F2W2"/>
<dbReference type="PROSITE" id="PS51935">
    <property type="entry name" value="NLPC_P60"/>
    <property type="match status" value="1"/>
</dbReference>
<accession>A0A7Y0F2W2</accession>
<dbReference type="SUPFAM" id="SSF54001">
    <property type="entry name" value="Cysteine proteinases"/>
    <property type="match status" value="1"/>
</dbReference>
<evidence type="ECO:0000256" key="1">
    <source>
        <dbReference type="ARBA" id="ARBA00007074"/>
    </source>
</evidence>
<evidence type="ECO:0000256" key="6">
    <source>
        <dbReference type="SAM" id="SignalP"/>
    </source>
</evidence>
<sequence length="259" mass="26241">MYSMTASCIALTMMAAGTVTVANATDGDDAVVTSARSFPKLNATRVDLLVESASIAVDDSAAWGGVESLDVPQTKSQAELDAEAQAAADAAKAEEEARQQAEAQREAASRSNSRRSASASTGTSATTSGSASSSADSAGGDAAVQETVSGNGAAVISYAMQFIGVPYVIGGSTPSGWDCSGFTSYVFRHFGVSLSRTSGGQAGNGVSVSDPQPGDLVIAPGHVGIYIGGGKMVHAPRPGRTTAVDPISYFNVTDFRRVI</sequence>
<keyword evidence="9" id="KW-1185">Reference proteome</keyword>
<feature type="region of interest" description="Disordered" evidence="5">
    <location>
        <begin position="74"/>
        <end position="139"/>
    </location>
</feature>
<dbReference type="EMBL" id="JAAIIH010000002">
    <property type="protein sequence ID" value="NMN00077.1"/>
    <property type="molecule type" value="Genomic_DNA"/>
</dbReference>
<evidence type="ECO:0000256" key="2">
    <source>
        <dbReference type="ARBA" id="ARBA00022670"/>
    </source>
</evidence>
<feature type="compositionally biased region" description="Basic and acidic residues" evidence="5">
    <location>
        <begin position="91"/>
        <end position="108"/>
    </location>
</feature>
<dbReference type="GO" id="GO:0006508">
    <property type="term" value="P:proteolysis"/>
    <property type="evidence" value="ECO:0007669"/>
    <property type="project" value="UniProtKB-KW"/>
</dbReference>
<feature type="signal peptide" evidence="6">
    <location>
        <begin position="1"/>
        <end position="24"/>
    </location>
</feature>
<gene>
    <name evidence="8" type="ORF">G1C96_0654</name>
</gene>
<evidence type="ECO:0000256" key="4">
    <source>
        <dbReference type="ARBA" id="ARBA00022807"/>
    </source>
</evidence>
<reference evidence="8 9" key="1">
    <citation type="submission" date="2020-02" db="EMBL/GenBank/DDBJ databases">
        <title>Characterization of phylogenetic diversity of novel bifidobacterial species isolated in Czech ZOOs.</title>
        <authorList>
            <person name="Lugli G.A."/>
            <person name="Vera N.B."/>
            <person name="Ventura M."/>
        </authorList>
    </citation>
    <scope>NUCLEOTIDE SEQUENCE [LARGE SCALE GENOMIC DNA]</scope>
    <source>
        <strain evidence="8 9">DSM 109958</strain>
    </source>
</reference>
<protein>
    <submittedName>
        <fullName evidence="8">NlpC/P60 domain</fullName>
    </submittedName>
</protein>
<comment type="caution">
    <text evidence="8">The sequence shown here is derived from an EMBL/GenBank/DDBJ whole genome shotgun (WGS) entry which is preliminary data.</text>
</comment>
<feature type="chain" id="PRO_5031440408" evidence="6">
    <location>
        <begin position="25"/>
        <end position="259"/>
    </location>
</feature>
<dbReference type="InterPro" id="IPR000064">
    <property type="entry name" value="NLP_P60_dom"/>
</dbReference>
<organism evidence="8 9">
    <name type="scientific">Bifidobacterium moraviense</name>
    <dbReference type="NCBI Taxonomy" id="2675323"/>
    <lineage>
        <taxon>Bacteria</taxon>
        <taxon>Bacillati</taxon>
        <taxon>Actinomycetota</taxon>
        <taxon>Actinomycetes</taxon>
        <taxon>Bifidobacteriales</taxon>
        <taxon>Bifidobacteriaceae</taxon>
        <taxon>Bifidobacterium</taxon>
    </lineage>
</organism>
<dbReference type="RefSeq" id="WP_240945090.1">
    <property type="nucleotide sequence ID" value="NZ_JAAIIH010000002.1"/>
</dbReference>
<feature type="compositionally biased region" description="Low complexity" evidence="5">
    <location>
        <begin position="109"/>
        <end position="139"/>
    </location>
</feature>
<dbReference type="PANTHER" id="PTHR47053">
    <property type="entry name" value="MUREIN DD-ENDOPEPTIDASE MEPH-RELATED"/>
    <property type="match status" value="1"/>
</dbReference>
<keyword evidence="2" id="KW-0645">Protease</keyword>
<keyword evidence="4" id="KW-0788">Thiol protease</keyword>
<evidence type="ECO:0000313" key="8">
    <source>
        <dbReference type="EMBL" id="NMN00077.1"/>
    </source>
</evidence>
<dbReference type="PANTHER" id="PTHR47053:SF1">
    <property type="entry name" value="MUREIN DD-ENDOPEPTIDASE MEPH-RELATED"/>
    <property type="match status" value="1"/>
</dbReference>
<evidence type="ECO:0000256" key="5">
    <source>
        <dbReference type="SAM" id="MobiDB-lite"/>
    </source>
</evidence>
<name>A0A7Y0F2W2_9BIFI</name>
<evidence type="ECO:0000313" key="9">
    <source>
        <dbReference type="Proteomes" id="UP000588277"/>
    </source>
</evidence>
<dbReference type="Proteomes" id="UP000588277">
    <property type="component" value="Unassembled WGS sequence"/>
</dbReference>
<feature type="compositionally biased region" description="Low complexity" evidence="5">
    <location>
        <begin position="76"/>
        <end position="90"/>
    </location>
</feature>
<keyword evidence="3" id="KW-0378">Hydrolase</keyword>
<evidence type="ECO:0000259" key="7">
    <source>
        <dbReference type="PROSITE" id="PS51935"/>
    </source>
</evidence>